<dbReference type="EC" id="2.3.-.-" evidence="8"/>
<evidence type="ECO:0000256" key="4">
    <source>
        <dbReference type="ARBA" id="ARBA00022502"/>
    </source>
</evidence>
<evidence type="ECO:0000256" key="8">
    <source>
        <dbReference type="RuleBase" id="RU280819"/>
    </source>
</evidence>
<evidence type="ECO:0000256" key="5">
    <source>
        <dbReference type="ARBA" id="ARBA00022692"/>
    </source>
</evidence>
<dbReference type="PIRSF" id="PIRSF017321">
    <property type="entry name" value="GWT1"/>
    <property type="match status" value="1"/>
</dbReference>
<dbReference type="GO" id="GO:0005789">
    <property type="term" value="C:endoplasmic reticulum membrane"/>
    <property type="evidence" value="ECO:0007669"/>
    <property type="project" value="UniProtKB-SubCell"/>
</dbReference>
<evidence type="ECO:0000256" key="2">
    <source>
        <dbReference type="ARBA" id="ARBA00004687"/>
    </source>
</evidence>
<feature type="transmembrane region" description="Helical" evidence="8">
    <location>
        <begin position="260"/>
        <end position="277"/>
    </location>
</feature>
<feature type="transmembrane region" description="Helical" evidence="8">
    <location>
        <begin position="20"/>
        <end position="37"/>
    </location>
</feature>
<dbReference type="AlphaFoldDB" id="A0A2N5VXZ1"/>
<comment type="function">
    <text evidence="8">A acetyltransferase, which acetylates the inositol ring of phosphatidylinositol during biosynthesis of GPI-anchor.</text>
</comment>
<accession>A0A2N5VXZ1</accession>
<dbReference type="Proteomes" id="UP000235388">
    <property type="component" value="Unassembled WGS sequence"/>
</dbReference>
<evidence type="ECO:0000256" key="7">
    <source>
        <dbReference type="ARBA" id="ARBA00023136"/>
    </source>
</evidence>
<keyword evidence="6 8" id="KW-1133">Transmembrane helix</keyword>
<keyword evidence="8" id="KW-0808">Transferase</keyword>
<evidence type="ECO:0000313" key="11">
    <source>
        <dbReference type="Proteomes" id="UP000235388"/>
    </source>
</evidence>
<gene>
    <name evidence="10" type="ORF">PCANC_05682</name>
    <name evidence="9" type="ORF">PCASD_09033</name>
</gene>
<proteinExistence type="inferred from homology"/>
<dbReference type="EMBL" id="PGCJ01000040">
    <property type="protein sequence ID" value="PLW54850.1"/>
    <property type="molecule type" value="Genomic_DNA"/>
</dbReference>
<organism evidence="10 11">
    <name type="scientific">Puccinia coronata f. sp. avenae</name>
    <dbReference type="NCBI Taxonomy" id="200324"/>
    <lineage>
        <taxon>Eukaryota</taxon>
        <taxon>Fungi</taxon>
        <taxon>Dikarya</taxon>
        <taxon>Basidiomycota</taxon>
        <taxon>Pucciniomycotina</taxon>
        <taxon>Pucciniomycetes</taxon>
        <taxon>Pucciniales</taxon>
        <taxon>Pucciniaceae</taxon>
        <taxon>Puccinia</taxon>
    </lineage>
</organism>
<name>A0A2N5VXZ1_9BASI</name>
<dbReference type="UniPathway" id="UPA00196"/>
<keyword evidence="8" id="KW-0012">Acyltransferase</keyword>
<feature type="transmembrane region" description="Helical" evidence="8">
    <location>
        <begin position="216"/>
        <end position="239"/>
    </location>
</feature>
<evidence type="ECO:0000256" key="3">
    <source>
        <dbReference type="ARBA" id="ARBA00007559"/>
    </source>
</evidence>
<dbReference type="GO" id="GO:0072659">
    <property type="term" value="P:protein localization to plasma membrane"/>
    <property type="evidence" value="ECO:0007669"/>
    <property type="project" value="TreeGrafter"/>
</dbReference>
<feature type="transmembrane region" description="Helical" evidence="8">
    <location>
        <begin position="410"/>
        <end position="432"/>
    </location>
</feature>
<feature type="transmembrane region" description="Helical" evidence="8">
    <location>
        <begin position="183"/>
        <end position="204"/>
    </location>
</feature>
<keyword evidence="4 8" id="KW-0337">GPI-anchor biosynthesis</keyword>
<feature type="transmembrane region" description="Helical" evidence="8">
    <location>
        <begin position="289"/>
        <end position="310"/>
    </location>
</feature>
<comment type="subcellular location">
    <subcellularLocation>
        <location evidence="8">Endoplasmic reticulum membrane</location>
        <topology evidence="8">Multi-pass membrane protein</topology>
    </subcellularLocation>
    <subcellularLocation>
        <location evidence="1">Membrane</location>
        <topology evidence="1">Multi-pass membrane protein</topology>
    </subcellularLocation>
</comment>
<dbReference type="GO" id="GO:0032216">
    <property type="term" value="F:glucosaminyl-phosphatidylinositol O-acyltransferase activity"/>
    <property type="evidence" value="ECO:0007669"/>
    <property type="project" value="TreeGrafter"/>
</dbReference>
<comment type="caution">
    <text evidence="10">The sequence shown here is derived from an EMBL/GenBank/DDBJ whole genome shotgun (WGS) entry which is preliminary data.</text>
</comment>
<reference evidence="11 12" key="1">
    <citation type="submission" date="2017-11" db="EMBL/GenBank/DDBJ databases">
        <title>De novo assembly and phasing of dikaryotic genomes from two isolates of Puccinia coronata f. sp. avenae, the causal agent of oat crown rust.</title>
        <authorList>
            <person name="Miller M.E."/>
            <person name="Zhang Y."/>
            <person name="Omidvar V."/>
            <person name="Sperschneider J."/>
            <person name="Schwessinger B."/>
            <person name="Raley C."/>
            <person name="Palmer J.M."/>
            <person name="Garnica D."/>
            <person name="Upadhyaya N."/>
            <person name="Rathjen J."/>
            <person name="Taylor J.M."/>
            <person name="Park R.F."/>
            <person name="Dodds P.N."/>
            <person name="Hirsch C.D."/>
            <person name="Kianian S.F."/>
            <person name="Figueroa M."/>
        </authorList>
    </citation>
    <scope>NUCLEOTIDE SEQUENCE [LARGE SCALE GENOMIC DNA]</scope>
    <source>
        <strain evidence="10">12NC29</strain>
        <strain evidence="9">12SD80</strain>
    </source>
</reference>
<dbReference type="Pfam" id="PF06423">
    <property type="entry name" value="GWT1"/>
    <property type="match status" value="2"/>
</dbReference>
<feature type="transmembrane region" description="Helical" evidence="8">
    <location>
        <begin position="357"/>
        <end position="379"/>
    </location>
</feature>
<evidence type="ECO:0000256" key="6">
    <source>
        <dbReference type="ARBA" id="ARBA00022989"/>
    </source>
</evidence>
<protein>
    <recommendedName>
        <fullName evidence="8">GPI-anchored wall transfer protein</fullName>
        <ecNumber evidence="8">2.3.-.-</ecNumber>
    </recommendedName>
</protein>
<evidence type="ECO:0000313" key="9">
    <source>
        <dbReference type="EMBL" id="PLW37596.1"/>
    </source>
</evidence>
<dbReference type="Proteomes" id="UP000235392">
    <property type="component" value="Unassembled WGS sequence"/>
</dbReference>
<dbReference type="InterPro" id="IPR009447">
    <property type="entry name" value="PIGW/GWT1"/>
</dbReference>
<keyword evidence="8" id="KW-0256">Endoplasmic reticulum</keyword>
<comment type="pathway">
    <text evidence="2 8">Glycolipid biosynthesis; glycosylphosphatidylinositol-anchor biosynthesis.</text>
</comment>
<dbReference type="EMBL" id="PGCI01000140">
    <property type="protein sequence ID" value="PLW37596.1"/>
    <property type="molecule type" value="Genomic_DNA"/>
</dbReference>
<dbReference type="STRING" id="200324.A0A2N5VXZ1"/>
<feature type="transmembrane region" description="Helical" evidence="8">
    <location>
        <begin position="317"/>
        <end position="337"/>
    </location>
</feature>
<comment type="similarity">
    <text evidence="3 8">Belongs to the PIGW family.</text>
</comment>
<dbReference type="GO" id="GO:0006506">
    <property type="term" value="P:GPI anchor biosynthetic process"/>
    <property type="evidence" value="ECO:0007669"/>
    <property type="project" value="UniProtKB-UniPathway"/>
</dbReference>
<feature type="transmembrane region" description="Helical" evidence="8">
    <location>
        <begin position="501"/>
        <end position="522"/>
    </location>
</feature>
<dbReference type="PANTHER" id="PTHR20661">
    <property type="entry name" value="PHOSPHATIDYLINOSITOL-GLYCAN BIOSYNTHESIS CLASS W PROTEIN"/>
    <property type="match status" value="1"/>
</dbReference>
<evidence type="ECO:0000313" key="12">
    <source>
        <dbReference type="Proteomes" id="UP000235392"/>
    </source>
</evidence>
<feature type="transmembrane region" description="Helical" evidence="8">
    <location>
        <begin position="57"/>
        <end position="84"/>
    </location>
</feature>
<keyword evidence="11" id="KW-1185">Reference proteome</keyword>
<sequence length="553" mass="60920">MSSYKQAKEGFVSGGEGSSGSDIIAILCSLVLTHFLHRSLGVERRTRSALRRMAVDFAVLVLPLLAIITVLGSRLWTCNLILALSVLATRKASRGSDDSLLGSLDRAVITSPPGRAPFTHPHDPRDKLHERLEEPFLSSSQLQGAPATLRRRINEPHEHAFASPFPEATTPLRLRFHQPFLTVYRAQLMLLTALSILAVDFTIFPRKFAKTESWGISLMDAGVGSFVFSLGIVSALPILNRSARIPPPLAIDLWRSTRRTLPLLILGLVRILFVKGVDYPEHVTEYGVHWNFFFSLSILPTAGVLARRLYEATHLNLALLGVALAVVHQSVLRFHGVQEYVLSSAPRTTLLSANREGLASLPGYVVIYVLGLSAGTYVLPSSPDFLARLVDQGQKTAAARKAVGRQPGKAVVVYCSWTIIWWTLFFLCQGFVSPPSRRLANPTYCFWIAANNMSLITAHCLVHQVLVPGPSFPHEPCPSRRGVDAPSDVPLTFEMINRNGLAIFLFANLLTGLVNLSVHSIYLLPLPAFFLLLSYALLIVLFAWSVRNTKISL</sequence>
<evidence type="ECO:0000313" key="10">
    <source>
        <dbReference type="EMBL" id="PLW54850.1"/>
    </source>
</evidence>
<keyword evidence="5 8" id="KW-0812">Transmembrane</keyword>
<dbReference type="OrthoDB" id="15270at2759"/>
<dbReference type="PANTHER" id="PTHR20661:SF0">
    <property type="entry name" value="PHOSPHATIDYLINOSITOL-GLYCAN BIOSYNTHESIS CLASS W PROTEIN"/>
    <property type="match status" value="1"/>
</dbReference>
<feature type="transmembrane region" description="Helical" evidence="8">
    <location>
        <begin position="528"/>
        <end position="546"/>
    </location>
</feature>
<evidence type="ECO:0000256" key="1">
    <source>
        <dbReference type="ARBA" id="ARBA00004141"/>
    </source>
</evidence>
<keyword evidence="7 8" id="KW-0472">Membrane</keyword>